<dbReference type="AlphaFoldDB" id="A0A0R2SFU3"/>
<feature type="binding site" evidence="5">
    <location>
        <position position="242"/>
    </location>
    <ligand>
        <name>D-glyceraldehyde 3-phosphate</name>
        <dbReference type="ChEBI" id="CHEBI:59776"/>
    </ligand>
</feature>
<proteinExistence type="inferred from homology"/>
<dbReference type="PIRSF" id="PIRSF000149">
    <property type="entry name" value="GAP_DH"/>
    <property type="match status" value="1"/>
</dbReference>
<evidence type="ECO:0000313" key="10">
    <source>
        <dbReference type="EMBL" id="KRO71613.1"/>
    </source>
</evidence>
<dbReference type="InterPro" id="IPR020828">
    <property type="entry name" value="GlycerAld_3-P_DH_NAD(P)-bd"/>
</dbReference>
<evidence type="ECO:0000256" key="1">
    <source>
        <dbReference type="ARBA" id="ARBA00007406"/>
    </source>
</evidence>
<dbReference type="SUPFAM" id="SSF51735">
    <property type="entry name" value="NAD(P)-binding Rossmann-fold domains"/>
    <property type="match status" value="1"/>
</dbReference>
<keyword evidence="3" id="KW-0560">Oxidoreductase</keyword>
<feature type="binding site" evidence="5">
    <location>
        <begin position="159"/>
        <end position="161"/>
    </location>
    <ligand>
        <name>D-glyceraldehyde 3-phosphate</name>
        <dbReference type="ChEBI" id="CHEBI:59776"/>
    </ligand>
</feature>
<dbReference type="SMART" id="SM00846">
    <property type="entry name" value="Gp_dh_N"/>
    <property type="match status" value="1"/>
</dbReference>
<dbReference type="PANTHER" id="PTHR43148">
    <property type="entry name" value="GLYCERALDEHYDE-3-PHOSPHATE DEHYDROGENASE 2"/>
    <property type="match status" value="1"/>
</dbReference>
<feature type="binding site" evidence="5">
    <location>
        <begin position="219"/>
        <end position="220"/>
    </location>
    <ligand>
        <name>D-glyceraldehyde 3-phosphate</name>
        <dbReference type="ChEBI" id="CHEBI:59776"/>
    </ligand>
</feature>
<dbReference type="FunFam" id="3.40.50.720:FF:000001">
    <property type="entry name" value="Glyceraldehyde-3-phosphate dehydrogenase"/>
    <property type="match status" value="1"/>
</dbReference>
<evidence type="ECO:0000256" key="3">
    <source>
        <dbReference type="ARBA" id="ARBA00023002"/>
    </source>
</evidence>
<dbReference type="GO" id="GO:0050661">
    <property type="term" value="F:NADP binding"/>
    <property type="evidence" value="ECO:0007669"/>
    <property type="project" value="InterPro"/>
</dbReference>
<evidence type="ECO:0000256" key="2">
    <source>
        <dbReference type="ARBA" id="ARBA00011881"/>
    </source>
</evidence>
<dbReference type="InterPro" id="IPR020831">
    <property type="entry name" value="GlycerAld/Erythrose_P_DH"/>
</dbReference>
<evidence type="ECO:0000256" key="8">
    <source>
        <dbReference type="RuleBase" id="RU000397"/>
    </source>
</evidence>
<reference evidence="10 11" key="1">
    <citation type="submission" date="2015-10" db="EMBL/GenBank/DDBJ databases">
        <title>Metagenome-Assembled Genomes uncover a global brackish microbiome.</title>
        <authorList>
            <person name="Hugerth L.W."/>
            <person name="Larsson J."/>
            <person name="Alneberg J."/>
            <person name="Lindh M.V."/>
            <person name="Legrand C."/>
            <person name="Pinhassi J."/>
            <person name="Andersson A.F."/>
        </authorList>
    </citation>
    <scope>NUCLEOTIDE SEQUENCE [LARGE SCALE GENOMIC DNA]</scope>
    <source>
        <strain evidence="10">BACL4 MAG-120507-bin80</strain>
    </source>
</reference>
<protein>
    <submittedName>
        <fullName evidence="10">Glyceraldehyde-3-phosphate dehydrogenase</fullName>
    </submittedName>
</protein>
<evidence type="ECO:0000256" key="4">
    <source>
        <dbReference type="PIRSR" id="PIRSR000149-1"/>
    </source>
</evidence>
<dbReference type="CDD" id="cd05214">
    <property type="entry name" value="GAPDH_I_N"/>
    <property type="match status" value="1"/>
</dbReference>
<feature type="binding site" evidence="6">
    <location>
        <begin position="20"/>
        <end position="21"/>
    </location>
    <ligand>
        <name>NAD(+)</name>
        <dbReference type="ChEBI" id="CHEBI:57540"/>
    </ligand>
</feature>
<dbReference type="Gene3D" id="3.30.360.10">
    <property type="entry name" value="Dihydrodipicolinate Reductase, domain 2"/>
    <property type="match status" value="1"/>
</dbReference>
<dbReference type="InterPro" id="IPR006424">
    <property type="entry name" value="Glyceraldehyde-3-P_DH_1"/>
</dbReference>
<dbReference type="Gene3D" id="3.40.50.720">
    <property type="entry name" value="NAD(P)-binding Rossmann-like Domain"/>
    <property type="match status" value="1"/>
</dbReference>
<evidence type="ECO:0000256" key="5">
    <source>
        <dbReference type="PIRSR" id="PIRSR000149-2"/>
    </source>
</evidence>
<keyword evidence="6" id="KW-0520">NAD</keyword>
<dbReference type="GO" id="GO:0016620">
    <property type="term" value="F:oxidoreductase activity, acting on the aldehyde or oxo group of donors, NAD or NADP as acceptor"/>
    <property type="evidence" value="ECO:0007669"/>
    <property type="project" value="InterPro"/>
</dbReference>
<dbReference type="InterPro" id="IPR020829">
    <property type="entry name" value="GlycerAld_3-P_DH_cat"/>
</dbReference>
<feature type="binding site" evidence="6">
    <location>
        <position position="128"/>
    </location>
    <ligand>
        <name>NAD(+)</name>
        <dbReference type="ChEBI" id="CHEBI:57540"/>
    </ligand>
</feature>
<evidence type="ECO:0000259" key="9">
    <source>
        <dbReference type="SMART" id="SM00846"/>
    </source>
</evidence>
<comment type="similarity">
    <text evidence="1 8">Belongs to the glyceraldehyde-3-phosphate dehydrogenase family.</text>
</comment>
<gene>
    <name evidence="10" type="ORF">ABR69_01190</name>
</gene>
<feature type="binding site" evidence="6">
    <location>
        <position position="86"/>
    </location>
    <ligand>
        <name>NAD(+)</name>
        <dbReference type="ChEBI" id="CHEBI:57540"/>
    </ligand>
</feature>
<keyword evidence="6" id="KW-0547">Nucleotide-binding</keyword>
<feature type="site" description="Activates thiol group during catalysis" evidence="7">
    <location>
        <position position="187"/>
    </location>
</feature>
<dbReference type="FunFam" id="3.30.360.10:FF:000002">
    <property type="entry name" value="Glyceraldehyde-3-phosphate dehydrogenase"/>
    <property type="match status" value="1"/>
</dbReference>
<sequence>MTTASTNARLPRVAINGFGRIGRTIMRIAKLRGHYDVVAVNDLASPEQLAYAFKYDSTHGIFPGEVSVTGDRMEINGDPFSVLSERDPAKLPWRELGVDYVIESSGVFRHIADLEKHLIAGASRVLLTVPSKDSLPATLVTGVNDDVVTKDSRIISNASCTTNCAAPLAKVLNDSFGLRRGLLTTVHAYTSGQRLIDSPNSGDPRRSRNAATNIVPTSTGAAKAIGLVIPALAGKLDGLAMRVPVADGSVVDLVAELDKDVTVDEINAAMRAAAEGPMRGILSYSTAPIVSSDIIGNSHSSIFDSELTQMMGGNLVKVVSWYDNEWGYSSRVEELIGRLARMDGIG</sequence>
<dbReference type="Pfam" id="PF02800">
    <property type="entry name" value="Gp_dh_C"/>
    <property type="match status" value="1"/>
</dbReference>
<dbReference type="Proteomes" id="UP000051934">
    <property type="component" value="Unassembled WGS sequence"/>
</dbReference>
<dbReference type="NCBIfam" id="TIGR01534">
    <property type="entry name" value="GAPDH-I"/>
    <property type="match status" value="1"/>
</dbReference>
<dbReference type="InterPro" id="IPR036291">
    <property type="entry name" value="NAD(P)-bd_dom_sf"/>
</dbReference>
<feature type="binding site" evidence="6">
    <location>
        <position position="324"/>
    </location>
    <ligand>
        <name>NAD(+)</name>
        <dbReference type="ChEBI" id="CHEBI:57540"/>
    </ligand>
</feature>
<name>A0A0R2SFU3_9GAMM</name>
<dbReference type="EMBL" id="LIBB01000158">
    <property type="protein sequence ID" value="KRO71613.1"/>
    <property type="molecule type" value="Genomic_DNA"/>
</dbReference>
<feature type="active site" description="Nucleophile" evidence="4">
    <location>
        <position position="160"/>
    </location>
</feature>
<dbReference type="PRINTS" id="PR00078">
    <property type="entry name" value="G3PDHDRGNASE"/>
</dbReference>
<dbReference type="GO" id="GO:0051287">
    <property type="term" value="F:NAD binding"/>
    <property type="evidence" value="ECO:0007669"/>
    <property type="project" value="InterPro"/>
</dbReference>
<comment type="subunit">
    <text evidence="2">Homotetramer.</text>
</comment>
<evidence type="ECO:0000313" key="11">
    <source>
        <dbReference type="Proteomes" id="UP000051934"/>
    </source>
</evidence>
<organism evidence="10 11">
    <name type="scientific">OM182 bacterium BACL3 MAG-120507-bin80</name>
    <dbReference type="NCBI Taxonomy" id="1655577"/>
    <lineage>
        <taxon>Bacteria</taxon>
        <taxon>Pseudomonadati</taxon>
        <taxon>Pseudomonadota</taxon>
        <taxon>Gammaproteobacteria</taxon>
        <taxon>OMG group</taxon>
        <taxon>OM182 clade</taxon>
    </lineage>
</organism>
<evidence type="ECO:0000256" key="7">
    <source>
        <dbReference type="PIRSR" id="PIRSR000149-4"/>
    </source>
</evidence>
<dbReference type="Pfam" id="PF00044">
    <property type="entry name" value="Gp_dh_N"/>
    <property type="match status" value="1"/>
</dbReference>
<feature type="binding site" evidence="5">
    <location>
        <position position="190"/>
    </location>
    <ligand>
        <name>D-glyceraldehyde 3-phosphate</name>
        <dbReference type="ChEBI" id="CHEBI:59776"/>
    </ligand>
</feature>
<dbReference type="CDD" id="cd18126">
    <property type="entry name" value="GAPDH_I_C"/>
    <property type="match status" value="1"/>
</dbReference>
<dbReference type="GO" id="GO:0006006">
    <property type="term" value="P:glucose metabolic process"/>
    <property type="evidence" value="ECO:0007669"/>
    <property type="project" value="InterPro"/>
</dbReference>
<feature type="binding site" evidence="6">
    <location>
        <position position="42"/>
    </location>
    <ligand>
        <name>NAD(+)</name>
        <dbReference type="ChEBI" id="CHEBI:57540"/>
    </ligand>
</feature>
<evidence type="ECO:0000256" key="6">
    <source>
        <dbReference type="PIRSR" id="PIRSR000149-3"/>
    </source>
</evidence>
<feature type="domain" description="Glyceraldehyde 3-phosphate dehydrogenase NAD(P) binding" evidence="9">
    <location>
        <begin position="11"/>
        <end position="160"/>
    </location>
</feature>
<accession>A0A0R2SFU3</accession>
<dbReference type="SUPFAM" id="SSF55347">
    <property type="entry name" value="Glyceraldehyde-3-phosphate dehydrogenase-like, C-terminal domain"/>
    <property type="match status" value="1"/>
</dbReference>
<comment type="caution">
    <text evidence="10">The sequence shown here is derived from an EMBL/GenBank/DDBJ whole genome shotgun (WGS) entry which is preliminary data.</text>
</comment>